<proteinExistence type="inferred from homology"/>
<feature type="transmembrane region" description="Helical" evidence="12">
    <location>
        <begin position="6"/>
        <end position="28"/>
    </location>
</feature>
<evidence type="ECO:0000313" key="15">
    <source>
        <dbReference type="EMBL" id="PMS15485.1"/>
    </source>
</evidence>
<evidence type="ECO:0000259" key="13">
    <source>
        <dbReference type="PROSITE" id="PS50111"/>
    </source>
</evidence>
<dbReference type="Pfam" id="PF00015">
    <property type="entry name" value="MCPsignal"/>
    <property type="match status" value="1"/>
</dbReference>
<dbReference type="InterPro" id="IPR004090">
    <property type="entry name" value="Chemotax_Me-accpt_rcpt"/>
</dbReference>
<evidence type="ECO:0000256" key="1">
    <source>
        <dbReference type="ARBA" id="ARBA00004429"/>
    </source>
</evidence>
<dbReference type="SMART" id="SM00304">
    <property type="entry name" value="HAMP"/>
    <property type="match status" value="1"/>
</dbReference>
<evidence type="ECO:0000313" key="16">
    <source>
        <dbReference type="Proteomes" id="UP000235616"/>
    </source>
</evidence>
<dbReference type="InterPro" id="IPR051310">
    <property type="entry name" value="MCP_chemotaxis"/>
</dbReference>
<keyword evidence="2" id="KW-1003">Cell membrane</keyword>
<evidence type="ECO:0000256" key="12">
    <source>
        <dbReference type="SAM" id="Phobius"/>
    </source>
</evidence>
<name>A0A2N7VEB8_9BURK</name>
<dbReference type="InterPro" id="IPR035440">
    <property type="entry name" value="4HB_MCP_dom_sf"/>
</dbReference>
<dbReference type="GO" id="GO:0006935">
    <property type="term" value="P:chemotaxis"/>
    <property type="evidence" value="ECO:0007669"/>
    <property type="project" value="UniProtKB-KW"/>
</dbReference>
<keyword evidence="9 11" id="KW-0807">Transducer</keyword>
<dbReference type="PROSITE" id="PS50885">
    <property type="entry name" value="HAMP"/>
    <property type="match status" value="1"/>
</dbReference>
<evidence type="ECO:0000256" key="6">
    <source>
        <dbReference type="ARBA" id="ARBA00022692"/>
    </source>
</evidence>
<dbReference type="Pfam" id="PF00672">
    <property type="entry name" value="HAMP"/>
    <property type="match status" value="1"/>
</dbReference>
<keyword evidence="6 12" id="KW-0812">Transmembrane</keyword>
<evidence type="ECO:0000256" key="4">
    <source>
        <dbReference type="ARBA" id="ARBA00022500"/>
    </source>
</evidence>
<evidence type="ECO:0000256" key="10">
    <source>
        <dbReference type="ARBA" id="ARBA00029447"/>
    </source>
</evidence>
<evidence type="ECO:0000256" key="7">
    <source>
        <dbReference type="ARBA" id="ARBA00022989"/>
    </source>
</evidence>
<gene>
    <name evidence="15" type="ORF">C0Z18_26985</name>
</gene>
<dbReference type="PRINTS" id="PR00260">
    <property type="entry name" value="CHEMTRNSDUCR"/>
</dbReference>
<keyword evidence="5" id="KW-0997">Cell inner membrane</keyword>
<dbReference type="GO" id="GO:0007165">
    <property type="term" value="P:signal transduction"/>
    <property type="evidence" value="ECO:0007669"/>
    <property type="project" value="UniProtKB-KW"/>
</dbReference>
<feature type="domain" description="HAMP" evidence="14">
    <location>
        <begin position="209"/>
        <end position="261"/>
    </location>
</feature>
<dbReference type="InterPro" id="IPR003122">
    <property type="entry name" value="Tar_rcpt_lig-bd"/>
</dbReference>
<dbReference type="Gene3D" id="1.10.287.950">
    <property type="entry name" value="Methyl-accepting chemotaxis protein"/>
    <property type="match status" value="1"/>
</dbReference>
<dbReference type="GO" id="GO:0005886">
    <property type="term" value="C:plasma membrane"/>
    <property type="evidence" value="ECO:0007669"/>
    <property type="project" value="UniProtKB-SubCell"/>
</dbReference>
<dbReference type="RefSeq" id="WP_102648501.1">
    <property type="nucleotide sequence ID" value="NZ_PNYA01000031.1"/>
</dbReference>
<dbReference type="Pfam" id="PF02203">
    <property type="entry name" value="TarH"/>
    <property type="match status" value="1"/>
</dbReference>
<dbReference type="FunFam" id="1.10.287.950:FF:000001">
    <property type="entry name" value="Methyl-accepting chemotaxis sensory transducer"/>
    <property type="match status" value="1"/>
</dbReference>
<keyword evidence="16" id="KW-1185">Reference proteome</keyword>
<dbReference type="AlphaFoldDB" id="A0A2N7VEB8"/>
<evidence type="ECO:0000256" key="5">
    <source>
        <dbReference type="ARBA" id="ARBA00022519"/>
    </source>
</evidence>
<keyword evidence="4" id="KW-0145">Chemotaxis</keyword>
<dbReference type="Proteomes" id="UP000235616">
    <property type="component" value="Unassembled WGS sequence"/>
</dbReference>
<sequence length="512" mass="53892">MSIRTGLTWTIGAFVVLILMVIAIGYGVSKFARDGLLGIEQTSQRIATLKTSSEKLLKVRLALGSYETLFSVGQQSETLLTDARNLLAESNKNFEAYAGGPFQTDAERALAQAVVHARAELVTKAIEPEFAALDGGDVNAFRDIEGRTAGASYGVYAKAIDALEALQNEDALRKTATVGERFRLATFMFAAIGALSIVVGMIARASLSTAVIRPVNQTIAHFERIASGDLTMDVVGNSHGEMGQLLRALGKMRASLVDTVARVRGSSDEIACGAKEIASGNVDLSRRTAQQAAALEVTVDNVEQLSSAVGRNEDSAKEANRLAQGALQIVVRGGQVIEQAISVMDRVTESSRKVKEITGMIEGIAFQTNILALNAAVEAARAGEQGRGFAVVATEVRHLAQRSATAAKDIKGLIDEAASHVEQGTSFVQLAGGAMSEARGAVEHMTGIMAEIEGAAAEQSSGIAQVNQAISQIDDVTRSNVALVEQAAAAAKSLEQQVELLRHAVGTFAIEA</sequence>
<organism evidence="15 16">
    <name type="scientific">Trinickia dabaoshanensis</name>
    <dbReference type="NCBI Taxonomy" id="564714"/>
    <lineage>
        <taxon>Bacteria</taxon>
        <taxon>Pseudomonadati</taxon>
        <taxon>Pseudomonadota</taxon>
        <taxon>Betaproteobacteria</taxon>
        <taxon>Burkholderiales</taxon>
        <taxon>Burkholderiaceae</taxon>
        <taxon>Trinickia</taxon>
    </lineage>
</organism>
<dbReference type="InterPro" id="IPR004089">
    <property type="entry name" value="MCPsignal_dom"/>
</dbReference>
<evidence type="ECO:0000256" key="11">
    <source>
        <dbReference type="PROSITE-ProRule" id="PRU00284"/>
    </source>
</evidence>
<evidence type="ECO:0000256" key="3">
    <source>
        <dbReference type="ARBA" id="ARBA00022481"/>
    </source>
</evidence>
<dbReference type="PANTHER" id="PTHR43531:SF14">
    <property type="entry name" value="METHYL-ACCEPTING CHEMOTAXIS PROTEIN I-RELATED"/>
    <property type="match status" value="1"/>
</dbReference>
<keyword evidence="7 12" id="KW-1133">Transmembrane helix</keyword>
<dbReference type="GO" id="GO:0004888">
    <property type="term" value="F:transmembrane signaling receptor activity"/>
    <property type="evidence" value="ECO:0007669"/>
    <property type="project" value="InterPro"/>
</dbReference>
<keyword evidence="3" id="KW-0488">Methylation</keyword>
<protein>
    <submittedName>
        <fullName evidence="15">Methyl-accepting chemotaxis protein</fullName>
    </submittedName>
</protein>
<feature type="domain" description="Methyl-accepting transducer" evidence="13">
    <location>
        <begin position="266"/>
        <end position="495"/>
    </location>
</feature>
<evidence type="ECO:0000259" key="14">
    <source>
        <dbReference type="PROSITE" id="PS50885"/>
    </source>
</evidence>
<dbReference type="CDD" id="cd06225">
    <property type="entry name" value="HAMP"/>
    <property type="match status" value="1"/>
</dbReference>
<comment type="subcellular location">
    <subcellularLocation>
        <location evidence="1">Cell inner membrane</location>
        <topology evidence="1">Multi-pass membrane protein</topology>
    </subcellularLocation>
</comment>
<reference evidence="15 16" key="1">
    <citation type="submission" date="2018-01" db="EMBL/GenBank/DDBJ databases">
        <title>Whole genome analyses suggest that Burkholderia sensu lato contains two further novel genera in the rhizoxinica-symbiotica group Mycetohabitans gen. nov., and Trinickia gen. nov.: implications for the evolution of diazotrophy and nodulation in the Burkholderiaceae.</title>
        <authorList>
            <person name="Estrada-de los Santos P."/>
            <person name="Palmer M."/>
            <person name="Chavez-Ramirez B."/>
            <person name="Beukes C."/>
            <person name="Steenkamp E.T."/>
            <person name="Hirsch A.M."/>
            <person name="Manyaka P."/>
            <person name="Maluk M."/>
            <person name="Lafos M."/>
            <person name="Crook M."/>
            <person name="Gross E."/>
            <person name="Simon M.F."/>
            <person name="Bueno dos Reis Junior F."/>
            <person name="Poole P.S."/>
            <person name="Venter S.N."/>
            <person name="James E.K."/>
        </authorList>
    </citation>
    <scope>NUCLEOTIDE SEQUENCE [LARGE SCALE GENOMIC DNA]</scope>
    <source>
        <strain evidence="15 16">GIMN1.004</strain>
    </source>
</reference>
<comment type="caution">
    <text evidence="15">The sequence shown here is derived from an EMBL/GenBank/DDBJ whole genome shotgun (WGS) entry which is preliminary data.</text>
</comment>
<dbReference type="EMBL" id="PNYA01000031">
    <property type="protein sequence ID" value="PMS15485.1"/>
    <property type="molecule type" value="Genomic_DNA"/>
</dbReference>
<dbReference type="SUPFAM" id="SSF47170">
    <property type="entry name" value="Aspartate receptor, ligand-binding domain"/>
    <property type="match status" value="1"/>
</dbReference>
<keyword evidence="8 12" id="KW-0472">Membrane</keyword>
<dbReference type="PROSITE" id="PS50111">
    <property type="entry name" value="CHEMOTAXIS_TRANSDUC_2"/>
    <property type="match status" value="1"/>
</dbReference>
<accession>A0A2N7VEB8</accession>
<dbReference type="Gene3D" id="1.20.120.30">
    <property type="entry name" value="Aspartate receptor, ligand-binding domain"/>
    <property type="match status" value="1"/>
</dbReference>
<dbReference type="SMART" id="SM00283">
    <property type="entry name" value="MA"/>
    <property type="match status" value="1"/>
</dbReference>
<dbReference type="SUPFAM" id="SSF58104">
    <property type="entry name" value="Methyl-accepting chemotaxis protein (MCP) signaling domain"/>
    <property type="match status" value="1"/>
</dbReference>
<comment type="similarity">
    <text evidence="10">Belongs to the methyl-accepting chemotaxis (MCP) protein family.</text>
</comment>
<dbReference type="InterPro" id="IPR003660">
    <property type="entry name" value="HAMP_dom"/>
</dbReference>
<dbReference type="PANTHER" id="PTHR43531">
    <property type="entry name" value="PROTEIN ICFG"/>
    <property type="match status" value="1"/>
</dbReference>
<evidence type="ECO:0000256" key="8">
    <source>
        <dbReference type="ARBA" id="ARBA00023136"/>
    </source>
</evidence>
<feature type="transmembrane region" description="Helical" evidence="12">
    <location>
        <begin position="182"/>
        <end position="203"/>
    </location>
</feature>
<dbReference type="OrthoDB" id="9806477at2"/>
<evidence type="ECO:0000256" key="2">
    <source>
        <dbReference type="ARBA" id="ARBA00022475"/>
    </source>
</evidence>
<evidence type="ECO:0000256" key="9">
    <source>
        <dbReference type="ARBA" id="ARBA00023224"/>
    </source>
</evidence>